<evidence type="ECO:0000313" key="18">
    <source>
        <dbReference type="Proteomes" id="UP000199087"/>
    </source>
</evidence>
<evidence type="ECO:0000256" key="12">
    <source>
        <dbReference type="ARBA" id="ARBA00049220"/>
    </source>
</evidence>
<dbReference type="STRING" id="1499688.BN000_02166"/>
<dbReference type="EMBL" id="CVRB01000002">
    <property type="protein sequence ID" value="CRK82244.1"/>
    <property type="molecule type" value="Genomic_DNA"/>
</dbReference>
<dbReference type="RefSeq" id="WP_090634067.1">
    <property type="nucleotide sequence ID" value="NZ_CVRB01000002.1"/>
</dbReference>
<dbReference type="Gene3D" id="3.90.700.10">
    <property type="entry name" value="Succinate dehydrogenase/fumarate reductase flavoprotein, catalytic domain"/>
    <property type="match status" value="1"/>
</dbReference>
<evidence type="ECO:0000256" key="6">
    <source>
        <dbReference type="ARBA" id="ARBA00022475"/>
    </source>
</evidence>
<dbReference type="InterPro" id="IPR003953">
    <property type="entry name" value="FAD-dep_OxRdtase_2_FAD-bd"/>
</dbReference>
<dbReference type="Gene3D" id="3.50.50.60">
    <property type="entry name" value="FAD/NAD(P)-binding domain"/>
    <property type="match status" value="1"/>
</dbReference>
<keyword evidence="6" id="KW-1003">Cell membrane</keyword>
<dbReference type="InterPro" id="IPR015939">
    <property type="entry name" value="Fum_Rdtase/Succ_DH_flav-like_C"/>
</dbReference>
<dbReference type="PRINTS" id="PR00368">
    <property type="entry name" value="FADPNR"/>
</dbReference>
<feature type="coiled-coil region" evidence="14">
    <location>
        <begin position="465"/>
        <end position="492"/>
    </location>
</feature>
<comment type="cofactor">
    <cofactor evidence="1">
        <name>FAD</name>
        <dbReference type="ChEBI" id="CHEBI:57692"/>
    </cofactor>
</comment>
<feature type="domain" description="Fumarate reductase/succinate dehydrogenase flavoprotein-like C-terminal" evidence="16">
    <location>
        <begin position="452"/>
        <end position="579"/>
    </location>
</feature>
<name>A0A0U1NW46_9BACI</name>
<keyword evidence="8" id="KW-0274">FAD</keyword>
<evidence type="ECO:0000256" key="7">
    <source>
        <dbReference type="ARBA" id="ARBA00022630"/>
    </source>
</evidence>
<dbReference type="FunFam" id="3.90.700.10:FF:000004">
    <property type="entry name" value="Succinate dehydrogenase flavoprotein subunit"/>
    <property type="match status" value="1"/>
</dbReference>
<evidence type="ECO:0000256" key="1">
    <source>
        <dbReference type="ARBA" id="ARBA00001974"/>
    </source>
</evidence>
<keyword evidence="10" id="KW-0560">Oxidoreductase</keyword>
<dbReference type="OrthoDB" id="9806724at2"/>
<evidence type="ECO:0000256" key="2">
    <source>
        <dbReference type="ARBA" id="ARBA00004413"/>
    </source>
</evidence>
<protein>
    <recommendedName>
        <fullName evidence="4">succinate dehydrogenase</fullName>
        <ecNumber evidence="4">1.3.5.1</ecNumber>
    </recommendedName>
</protein>
<dbReference type="Gene3D" id="3.10.20.820">
    <property type="match status" value="1"/>
</dbReference>
<keyword evidence="7" id="KW-0285">Flavoprotein</keyword>
<evidence type="ECO:0000256" key="5">
    <source>
        <dbReference type="ARBA" id="ARBA00022448"/>
    </source>
</evidence>
<dbReference type="SUPFAM" id="SSF51905">
    <property type="entry name" value="FAD/NAD(P)-binding domain"/>
    <property type="match status" value="1"/>
</dbReference>
<dbReference type="EC" id="1.3.5.1" evidence="4"/>
<dbReference type="FunFam" id="3.50.50.60:FF:000009">
    <property type="entry name" value="Succinate dehydrogenase flavoprotein subunit"/>
    <property type="match status" value="1"/>
</dbReference>
<sequence length="587" mass="65213">MSKGNIVIVGGGLAGLMAAIKIAEAGTNVELFSVVPVKRSHSVCAQGGINGAVNTKGENDSTWEHFDDTVYGGDFLANQPPVKAMCEAAPKIIHMFDRMGVMFSRTPEGLLDFRRFGGTQYHRTAFAGATTGQQLLYALDEQVRSYEVKGLITKHEGWEFVSAVIDQKGVCRGITAQNLRSMEIQSFPADAVIIATGGLGVIFGKSTNSTINTGYAASRLYQQGAIFANGEFIQIHPTAIPGDDKNRLMSESARGEGGRVWTYKDGKPWYFLEEKYPAYGNLVPRDIATREIFDVCINQKLGIDGENKVYLDLTHIDPKQLDIKLGGIMEIYEKFVGEDPRKIPMKIFPGVHYSMGGLWVDFGQQTNIKGLFAAGECDYSQHGANRLGANSLLSAVYGGMVAGPKALEYIHGQEISSDAVRSSIFEKQVKEDIGRYESVLTMNGTENAYLLHKELGELMTANVTVVRENKKLKQTYEKLQEFSERYKNINMEDTAKWSNSSASFVRQLEGMINLAHVITLGAYQRNESRGAHYKPEFPDRNDEEWLKTTMARYNPTTKLPELYYEEVDVSLITPRKRDYTKAKKGAK</sequence>
<dbReference type="SUPFAM" id="SSF46977">
    <property type="entry name" value="Succinate dehydrogenase/fumarate reductase flavoprotein C-terminal domain"/>
    <property type="match status" value="1"/>
</dbReference>
<dbReference type="Pfam" id="PF02910">
    <property type="entry name" value="Succ_DH_flav_C"/>
    <property type="match status" value="1"/>
</dbReference>
<evidence type="ECO:0000256" key="11">
    <source>
        <dbReference type="ARBA" id="ARBA00023136"/>
    </source>
</evidence>
<comment type="similarity">
    <text evidence="3">Belongs to the FAD-dependent oxidoreductase 2 family. FRD/SDH subfamily.</text>
</comment>
<dbReference type="InterPro" id="IPR003952">
    <property type="entry name" value="FRD_SDH_FAD_BS"/>
</dbReference>
<dbReference type="SUPFAM" id="SSF56425">
    <property type="entry name" value="Succinate dehydrogenase/fumarate reductase flavoprotein, catalytic domain"/>
    <property type="match status" value="1"/>
</dbReference>
<feature type="active site" description="Proton acceptor" evidence="13">
    <location>
        <position position="285"/>
    </location>
</feature>
<comment type="catalytic activity">
    <reaction evidence="12">
        <text>a quinone + succinate = fumarate + a quinol</text>
        <dbReference type="Rhea" id="RHEA:40523"/>
        <dbReference type="ChEBI" id="CHEBI:24646"/>
        <dbReference type="ChEBI" id="CHEBI:29806"/>
        <dbReference type="ChEBI" id="CHEBI:30031"/>
        <dbReference type="ChEBI" id="CHEBI:132124"/>
        <dbReference type="EC" id="1.3.5.1"/>
    </reaction>
</comment>
<dbReference type="InterPro" id="IPR030664">
    <property type="entry name" value="SdhA/FrdA/AprA"/>
</dbReference>
<feature type="domain" description="FAD-dependent oxidoreductase 2 FAD-binding" evidence="15">
    <location>
        <begin position="6"/>
        <end position="392"/>
    </location>
</feature>
<evidence type="ECO:0000256" key="4">
    <source>
        <dbReference type="ARBA" id="ARBA00012792"/>
    </source>
</evidence>
<dbReference type="PANTHER" id="PTHR11632:SF53">
    <property type="entry name" value="SUCCINATE DEHYDROGENASE FLAVOPROTEIN SUBUNIT"/>
    <property type="match status" value="1"/>
</dbReference>
<dbReference type="InterPro" id="IPR027477">
    <property type="entry name" value="Succ_DH/fumarate_Rdtase_cat_sf"/>
</dbReference>
<keyword evidence="11" id="KW-0472">Membrane</keyword>
<dbReference type="GO" id="GO:0005886">
    <property type="term" value="C:plasma membrane"/>
    <property type="evidence" value="ECO:0007669"/>
    <property type="project" value="UniProtKB-SubCell"/>
</dbReference>
<evidence type="ECO:0000256" key="13">
    <source>
        <dbReference type="PIRSR" id="PIRSR000171-1"/>
    </source>
</evidence>
<dbReference type="GO" id="GO:0009055">
    <property type="term" value="F:electron transfer activity"/>
    <property type="evidence" value="ECO:0007669"/>
    <property type="project" value="TreeGrafter"/>
</dbReference>
<dbReference type="InterPro" id="IPR037099">
    <property type="entry name" value="Fum_R/Succ_DH_flav-like_C_sf"/>
</dbReference>
<dbReference type="PANTHER" id="PTHR11632">
    <property type="entry name" value="SUCCINATE DEHYDROGENASE 2 FLAVOPROTEIN SUBUNIT"/>
    <property type="match status" value="1"/>
</dbReference>
<dbReference type="Pfam" id="PF00890">
    <property type="entry name" value="FAD_binding_2"/>
    <property type="match status" value="1"/>
</dbReference>
<keyword evidence="5" id="KW-0813">Transport</keyword>
<keyword evidence="9" id="KW-0249">Electron transport</keyword>
<evidence type="ECO:0000259" key="16">
    <source>
        <dbReference type="Pfam" id="PF02910"/>
    </source>
</evidence>
<dbReference type="PRINTS" id="PR00411">
    <property type="entry name" value="PNDRDTASEI"/>
</dbReference>
<dbReference type="PROSITE" id="PS00504">
    <property type="entry name" value="FRD_SDH_FAD_BINDING"/>
    <property type="match status" value="1"/>
</dbReference>
<evidence type="ECO:0000313" key="17">
    <source>
        <dbReference type="EMBL" id="CRK82244.1"/>
    </source>
</evidence>
<dbReference type="FunFam" id="1.20.58.100:FF:000004">
    <property type="entry name" value="Succinate dehydrogenase flavoprotein subunit"/>
    <property type="match status" value="1"/>
</dbReference>
<dbReference type="AlphaFoldDB" id="A0A0U1NW46"/>
<gene>
    <name evidence="17" type="primary">sdhA_1</name>
    <name evidence="17" type="ORF">BN000_02166</name>
</gene>
<dbReference type="GO" id="GO:0050660">
    <property type="term" value="F:flavin adenine dinucleotide binding"/>
    <property type="evidence" value="ECO:0007669"/>
    <property type="project" value="TreeGrafter"/>
</dbReference>
<dbReference type="NCBIfam" id="TIGR01811">
    <property type="entry name" value="sdhA_Bsu"/>
    <property type="match status" value="1"/>
</dbReference>
<evidence type="ECO:0000256" key="8">
    <source>
        <dbReference type="ARBA" id="ARBA00022827"/>
    </source>
</evidence>
<keyword evidence="14" id="KW-0175">Coiled coil</keyword>
<dbReference type="Proteomes" id="UP000199087">
    <property type="component" value="Unassembled WGS sequence"/>
</dbReference>
<keyword evidence="18" id="KW-1185">Reference proteome</keyword>
<evidence type="ECO:0000256" key="14">
    <source>
        <dbReference type="SAM" id="Coils"/>
    </source>
</evidence>
<dbReference type="GO" id="GO:0033765">
    <property type="term" value="F:steroid dehydrogenase activity, acting on the CH-CH group of donors"/>
    <property type="evidence" value="ECO:0007669"/>
    <property type="project" value="UniProtKB-ARBA"/>
</dbReference>
<proteinExistence type="inferred from homology"/>
<dbReference type="InterPro" id="IPR036188">
    <property type="entry name" value="FAD/NAD-bd_sf"/>
</dbReference>
<evidence type="ECO:0000256" key="3">
    <source>
        <dbReference type="ARBA" id="ARBA00008040"/>
    </source>
</evidence>
<dbReference type="InterPro" id="IPR011280">
    <property type="entry name" value="Succ_DH/Fum_Rdt_flav_su"/>
</dbReference>
<dbReference type="PIRSF" id="PIRSF000171">
    <property type="entry name" value="SDHA_APRA_LASPO"/>
    <property type="match status" value="1"/>
</dbReference>
<reference evidence="18" key="1">
    <citation type="submission" date="2015-05" db="EMBL/GenBank/DDBJ databases">
        <authorList>
            <person name="Urmite Genomes"/>
        </authorList>
    </citation>
    <scope>NUCLEOTIDE SEQUENCE [LARGE SCALE GENOMIC DNA]</scope>
    <source>
        <strain evidence="18">LF1</strain>
    </source>
</reference>
<dbReference type="Gene3D" id="1.20.58.100">
    <property type="entry name" value="Fumarate reductase/succinate dehydrogenase flavoprotein-like, C-terminal domain"/>
    <property type="match status" value="1"/>
</dbReference>
<evidence type="ECO:0000256" key="10">
    <source>
        <dbReference type="ARBA" id="ARBA00023002"/>
    </source>
</evidence>
<organism evidence="17 18">
    <name type="scientific">Neobacillus massiliamazoniensis</name>
    <dbReference type="NCBI Taxonomy" id="1499688"/>
    <lineage>
        <taxon>Bacteria</taxon>
        <taxon>Bacillati</taxon>
        <taxon>Bacillota</taxon>
        <taxon>Bacilli</taxon>
        <taxon>Bacillales</taxon>
        <taxon>Bacillaceae</taxon>
        <taxon>Neobacillus</taxon>
    </lineage>
</organism>
<dbReference type="NCBIfam" id="NF006392">
    <property type="entry name" value="PRK08641.1"/>
    <property type="match status" value="1"/>
</dbReference>
<evidence type="ECO:0000256" key="9">
    <source>
        <dbReference type="ARBA" id="ARBA00022982"/>
    </source>
</evidence>
<dbReference type="GO" id="GO:0009061">
    <property type="term" value="P:anaerobic respiration"/>
    <property type="evidence" value="ECO:0007669"/>
    <property type="project" value="TreeGrafter"/>
</dbReference>
<comment type="subcellular location">
    <subcellularLocation>
        <location evidence="2">Cell membrane</location>
        <topology evidence="2">Peripheral membrane protein</topology>
        <orientation evidence="2">Cytoplasmic side</orientation>
    </subcellularLocation>
</comment>
<dbReference type="GO" id="GO:0008177">
    <property type="term" value="F:succinate dehydrogenase (quinone) activity"/>
    <property type="evidence" value="ECO:0007669"/>
    <property type="project" value="UniProtKB-EC"/>
</dbReference>
<accession>A0A0U1NW46</accession>
<evidence type="ECO:0000259" key="15">
    <source>
        <dbReference type="Pfam" id="PF00890"/>
    </source>
</evidence>